<name>M7N1R5_9BACT</name>
<evidence type="ECO:0000313" key="3">
    <source>
        <dbReference type="Proteomes" id="UP000011910"/>
    </source>
</evidence>
<accession>M7N1R5</accession>
<dbReference type="Proteomes" id="UP000011910">
    <property type="component" value="Unassembled WGS sequence"/>
</dbReference>
<proteinExistence type="predicted"/>
<feature type="signal peptide" evidence="1">
    <location>
        <begin position="1"/>
        <end position="20"/>
    </location>
</feature>
<evidence type="ECO:0000256" key="1">
    <source>
        <dbReference type="SAM" id="SignalP"/>
    </source>
</evidence>
<reference evidence="2 3" key="1">
    <citation type="journal article" date="2013" name="Genome Announc.">
        <title>Draft Genome Sequence of Cesiribacter andamanensis Strain AMV16T, Isolated from a Soil Sample from a Mud Volcano in the Andaman Islands, India.</title>
        <authorList>
            <person name="Shivaji S."/>
            <person name="Ara S."/>
            <person name="Begum Z."/>
            <person name="Srinivas T.N."/>
            <person name="Singh A."/>
            <person name="Kumar Pinnaka A."/>
        </authorList>
    </citation>
    <scope>NUCLEOTIDE SEQUENCE [LARGE SCALE GENOMIC DNA]</scope>
    <source>
        <strain evidence="2 3">AMV16</strain>
    </source>
</reference>
<dbReference type="EMBL" id="AODQ01000051">
    <property type="protein sequence ID" value="EMR02628.1"/>
    <property type="molecule type" value="Genomic_DNA"/>
</dbReference>
<keyword evidence="3" id="KW-1185">Reference proteome</keyword>
<dbReference type="RefSeq" id="WP_009195620.1">
    <property type="nucleotide sequence ID" value="NZ_AODQ01000051.1"/>
</dbReference>
<protein>
    <recommendedName>
        <fullName evidence="4">Secreted protein</fullName>
    </recommendedName>
</protein>
<evidence type="ECO:0000313" key="2">
    <source>
        <dbReference type="EMBL" id="EMR02628.1"/>
    </source>
</evidence>
<gene>
    <name evidence="2" type="ORF">ADICEAN_02227</name>
</gene>
<dbReference type="STRING" id="1279009.ADICEAN_02227"/>
<dbReference type="AlphaFoldDB" id="M7N1R5"/>
<dbReference type="OrthoDB" id="1453926at2"/>
<evidence type="ECO:0008006" key="4">
    <source>
        <dbReference type="Google" id="ProtNLM"/>
    </source>
</evidence>
<comment type="caution">
    <text evidence="2">The sequence shown here is derived from an EMBL/GenBank/DDBJ whole genome shotgun (WGS) entry which is preliminary data.</text>
</comment>
<organism evidence="2 3">
    <name type="scientific">Cesiribacter andamanensis AMV16</name>
    <dbReference type="NCBI Taxonomy" id="1279009"/>
    <lineage>
        <taxon>Bacteria</taxon>
        <taxon>Pseudomonadati</taxon>
        <taxon>Bacteroidota</taxon>
        <taxon>Cytophagia</taxon>
        <taxon>Cytophagales</taxon>
        <taxon>Cesiribacteraceae</taxon>
        <taxon>Cesiribacter</taxon>
    </lineage>
</organism>
<feature type="chain" id="PRO_5004081777" description="Secreted protein" evidence="1">
    <location>
        <begin position="21"/>
        <end position="140"/>
    </location>
</feature>
<sequence>MKPLFFCVALLLTASISSFAQLSVGYHQSSLPMLAIGYEIKGRLMPELRLATDIDLEEDFSPELVLSYQVLDKSSYEVYAGLGYRANAFQGPLLPLGLNLYPLERKAFGFHLELAPILVVESGLVLRGSWGIRYRFLGNE</sequence>
<dbReference type="eggNOG" id="ENOG5032W9W">
    <property type="taxonomic scope" value="Bacteria"/>
</dbReference>
<keyword evidence="1" id="KW-0732">Signal</keyword>